<evidence type="ECO:0000313" key="4">
    <source>
        <dbReference type="Proteomes" id="UP000219689"/>
    </source>
</evidence>
<dbReference type="Pfam" id="PF26240">
    <property type="entry name" value="DUF8055"/>
    <property type="match status" value="1"/>
</dbReference>
<gene>
    <name evidence="3" type="ORF">CP557_11710</name>
</gene>
<feature type="domain" description="DUF8055" evidence="2">
    <location>
        <begin position="2"/>
        <end position="126"/>
    </location>
</feature>
<keyword evidence="4" id="KW-1185">Reference proteome</keyword>
<feature type="compositionally biased region" description="Basic and acidic residues" evidence="1">
    <location>
        <begin position="15"/>
        <end position="30"/>
    </location>
</feature>
<proteinExistence type="predicted"/>
<accession>A0A2A5QWA7</accession>
<feature type="region of interest" description="Disordered" evidence="1">
    <location>
        <begin position="125"/>
        <end position="145"/>
    </location>
</feature>
<sequence length="145" mass="15994">MSRYGPRIAALARRAERERAAFDPDRRSADAVDTTGSPEDADAYLRDGAGRAIWLYVEARTGGRLVPFTQAELTALEGAMNRWLECYTCCHGVALEADFTVREAAQLLLETRNIDDTAQLLTRVPERGRRTKSAGRDAGRADHVG</sequence>
<dbReference type="EMBL" id="NXNI01000001">
    <property type="protein sequence ID" value="PCR91132.1"/>
    <property type="molecule type" value="Genomic_DNA"/>
</dbReference>
<feature type="region of interest" description="Disordered" evidence="1">
    <location>
        <begin position="15"/>
        <end position="41"/>
    </location>
</feature>
<comment type="caution">
    <text evidence="3">The sequence shown here is derived from an EMBL/GenBank/DDBJ whole genome shotgun (WGS) entry which is preliminary data.</text>
</comment>
<dbReference type="InterPro" id="IPR058368">
    <property type="entry name" value="DUF8055"/>
</dbReference>
<dbReference type="OrthoDB" id="339304at2157"/>
<reference evidence="3 4" key="1">
    <citation type="submission" date="2017-09" db="EMBL/GenBank/DDBJ databases">
        <title>Genome sequences of Natrinema ejinorence JCM 13890T.</title>
        <authorList>
            <person name="Roh S.W."/>
            <person name="Kim Y.B."/>
            <person name="Kim J.Y."/>
        </authorList>
    </citation>
    <scope>NUCLEOTIDE SEQUENCE [LARGE SCALE GENOMIC DNA]</scope>
    <source>
        <strain evidence="3 4">JCM 13890</strain>
    </source>
</reference>
<evidence type="ECO:0000313" key="3">
    <source>
        <dbReference type="EMBL" id="PCR91132.1"/>
    </source>
</evidence>
<name>A0A2A5QWA7_9EURY</name>
<dbReference type="Proteomes" id="UP000219689">
    <property type="component" value="Unassembled WGS sequence"/>
</dbReference>
<evidence type="ECO:0000256" key="1">
    <source>
        <dbReference type="SAM" id="MobiDB-lite"/>
    </source>
</evidence>
<protein>
    <recommendedName>
        <fullName evidence="2">DUF8055 domain-containing protein</fullName>
    </recommendedName>
</protein>
<evidence type="ECO:0000259" key="2">
    <source>
        <dbReference type="Pfam" id="PF26240"/>
    </source>
</evidence>
<dbReference type="AlphaFoldDB" id="A0A2A5QWA7"/>
<dbReference type="RefSeq" id="WP_097380076.1">
    <property type="nucleotide sequence ID" value="NZ_NXNI01000001.1"/>
</dbReference>
<organism evidence="3 4">
    <name type="scientific">Natrinema ejinorense</name>
    <dbReference type="NCBI Taxonomy" id="373386"/>
    <lineage>
        <taxon>Archaea</taxon>
        <taxon>Methanobacteriati</taxon>
        <taxon>Methanobacteriota</taxon>
        <taxon>Stenosarchaea group</taxon>
        <taxon>Halobacteria</taxon>
        <taxon>Halobacteriales</taxon>
        <taxon>Natrialbaceae</taxon>
        <taxon>Natrinema</taxon>
    </lineage>
</organism>